<keyword evidence="1" id="KW-0812">Transmembrane</keyword>
<keyword evidence="1" id="KW-1133">Transmembrane helix</keyword>
<accession>A0ABX7VJA0</accession>
<keyword evidence="3" id="KW-1185">Reference proteome</keyword>
<dbReference type="RefSeq" id="WP_209028249.1">
    <property type="nucleotide sequence ID" value="NZ_CP072455.1"/>
</dbReference>
<gene>
    <name evidence="2" type="ORF">HGO23_05770</name>
</gene>
<dbReference type="Proteomes" id="UP000665047">
    <property type="component" value="Chromosome"/>
</dbReference>
<protein>
    <recommendedName>
        <fullName evidence="4">Transposase</fullName>
    </recommendedName>
</protein>
<keyword evidence="1" id="KW-0472">Membrane</keyword>
<proteinExistence type="predicted"/>
<feature type="transmembrane region" description="Helical" evidence="1">
    <location>
        <begin position="20"/>
        <end position="40"/>
    </location>
</feature>
<evidence type="ECO:0000313" key="2">
    <source>
        <dbReference type="EMBL" id="QTL40856.1"/>
    </source>
</evidence>
<evidence type="ECO:0008006" key="4">
    <source>
        <dbReference type="Google" id="ProtNLM"/>
    </source>
</evidence>
<sequence>MHARHGDGLLPVQRLISVRMNASLIVMWCDFSFIYCISLLQGSGLKTRSDNRSQIKQKVSQWPILRGYTE</sequence>
<organism evidence="2 3">
    <name type="scientific">Xenorhabdus budapestensis</name>
    <dbReference type="NCBI Taxonomy" id="290110"/>
    <lineage>
        <taxon>Bacteria</taxon>
        <taxon>Pseudomonadati</taxon>
        <taxon>Pseudomonadota</taxon>
        <taxon>Gammaproteobacteria</taxon>
        <taxon>Enterobacterales</taxon>
        <taxon>Morganellaceae</taxon>
        <taxon>Xenorhabdus</taxon>
    </lineage>
</organism>
<evidence type="ECO:0000313" key="3">
    <source>
        <dbReference type="Proteomes" id="UP000665047"/>
    </source>
</evidence>
<reference evidence="2 3" key="1">
    <citation type="submission" date="2021-03" db="EMBL/GenBank/DDBJ databases">
        <title>Complete Genome Sequence Data of Xenorhabdus budapestensis strain C72, a Candidate Biological Control Agent, from China.</title>
        <authorList>
            <person name="LI B."/>
            <person name="WANG S."/>
            <person name="QIU D."/>
        </authorList>
    </citation>
    <scope>NUCLEOTIDE SEQUENCE [LARGE SCALE GENOMIC DNA]</scope>
    <source>
        <strain evidence="2 3">C-7-2</strain>
    </source>
</reference>
<name>A0ABX7VJA0_XENBU</name>
<evidence type="ECO:0000256" key="1">
    <source>
        <dbReference type="SAM" id="Phobius"/>
    </source>
</evidence>
<dbReference type="EMBL" id="CP072455">
    <property type="protein sequence ID" value="QTL40856.1"/>
    <property type="molecule type" value="Genomic_DNA"/>
</dbReference>